<evidence type="ECO:0000256" key="5">
    <source>
        <dbReference type="ARBA" id="ARBA00023054"/>
    </source>
</evidence>
<keyword evidence="5 7" id="KW-0175">Coiled coil</keyword>
<comment type="subcellular location">
    <subcellularLocation>
        <location evidence="1">Cytoplasm</location>
    </subcellularLocation>
</comment>
<dbReference type="GO" id="GO:0005737">
    <property type="term" value="C:cytoplasm"/>
    <property type="evidence" value="ECO:0007669"/>
    <property type="project" value="UniProtKB-SubCell"/>
</dbReference>
<accession>A0A6J6G3G0</accession>
<feature type="compositionally biased region" description="Low complexity" evidence="8">
    <location>
        <begin position="460"/>
        <end position="470"/>
    </location>
</feature>
<dbReference type="EMBL" id="CAEZUN010000006">
    <property type="protein sequence ID" value="CAB4591458.1"/>
    <property type="molecule type" value="Genomic_DNA"/>
</dbReference>
<dbReference type="GO" id="GO:0051301">
    <property type="term" value="P:cell division"/>
    <property type="evidence" value="ECO:0007669"/>
    <property type="project" value="UniProtKB-KW"/>
</dbReference>
<evidence type="ECO:0000256" key="1">
    <source>
        <dbReference type="ARBA" id="ARBA00004496"/>
    </source>
</evidence>
<feature type="compositionally biased region" description="Basic and acidic residues" evidence="8">
    <location>
        <begin position="123"/>
        <end position="136"/>
    </location>
</feature>
<dbReference type="PANTHER" id="PTHR35794">
    <property type="entry name" value="CELL DIVISION PROTEIN DIVIVA"/>
    <property type="match status" value="1"/>
</dbReference>
<evidence type="ECO:0000256" key="6">
    <source>
        <dbReference type="ARBA" id="ARBA00023306"/>
    </source>
</evidence>
<evidence type="ECO:0000313" key="9">
    <source>
        <dbReference type="EMBL" id="CAB4591458.1"/>
    </source>
</evidence>
<keyword evidence="4" id="KW-0132">Cell division</keyword>
<evidence type="ECO:0000256" key="3">
    <source>
        <dbReference type="ARBA" id="ARBA00022490"/>
    </source>
</evidence>
<evidence type="ECO:0000256" key="7">
    <source>
        <dbReference type="SAM" id="Coils"/>
    </source>
</evidence>
<proteinExistence type="inferred from homology"/>
<keyword evidence="3" id="KW-0963">Cytoplasm</keyword>
<name>A0A6J6G3G0_9ZZZZ</name>
<dbReference type="PANTHER" id="PTHR35794:SF2">
    <property type="entry name" value="CELL DIVISION PROTEIN DIVIVA"/>
    <property type="match status" value="1"/>
</dbReference>
<sequence>MAITFSRPDPSSPGAVGSAQFNIARRGYDQGEVRDFLRMVSAELARLQERERFLESEMRAMQTRGLSDPGVLDEATVTTLLGEETARVLSVAREAAQQMRMRAAETAERLVREATSEVARLREEAEIENERRRSDALDDSESEIELAKQQGREMINEARAYKEKMLTELARRRELAKQQIEQLVRDRDRLMSAFERARLAANDVMGDLTEFDEAAGDLKQAIPEGVVDESLHNVVLFDREKFEDDTLDNLRPEVAKFSDFESSQQIEQISLTTNDKELTFVAEEPFLTSSTESQVESGLLQELVVTQPEVMPEVEPEIKLEDRPEVELEVKANLLPETKLEVKAMALPEAKLDVKPEPDEGHRANVIQLFGRTSRRLHPSTDAPPTEVPEVKTEVIDTVKALDTNTKSEQKTAVAAPKKSNVDDLFAKLRESGASSVASSIKQAEPVQKKVVKSDVPNATTSTTSTTSTTNQTPVSVKPDPQIFTKRDEALAPIVEALSKKLKRVLADEENSVLNYLQNKKAQVALETVLPSFDSQVQSFVEATSKDLIEAAMAGAQSLSKSLKADLRKKISNTTVMQVMSKKLADAIVLPLRTRIQKCVEKSAGDTSEMSSLIRTVYREWKMQQIDKLVSDIARLAYSRGAYLVLDAGTKVCWMVDPNGPACSDAEDNSLAGTIALGENFPTGHEHPVVHSGCRCLVVPSQR</sequence>
<evidence type="ECO:0000256" key="4">
    <source>
        <dbReference type="ARBA" id="ARBA00022618"/>
    </source>
</evidence>
<organism evidence="9">
    <name type="scientific">freshwater metagenome</name>
    <dbReference type="NCBI Taxonomy" id="449393"/>
    <lineage>
        <taxon>unclassified sequences</taxon>
        <taxon>metagenomes</taxon>
        <taxon>ecological metagenomes</taxon>
    </lineage>
</organism>
<dbReference type="AlphaFoldDB" id="A0A6J6G3G0"/>
<feature type="region of interest" description="Disordered" evidence="8">
    <location>
        <begin position="449"/>
        <end position="480"/>
    </location>
</feature>
<comment type="similarity">
    <text evidence="2">Belongs to the DivIVA family.</text>
</comment>
<dbReference type="Pfam" id="PF05103">
    <property type="entry name" value="DivIVA"/>
    <property type="match status" value="1"/>
</dbReference>
<dbReference type="InterPro" id="IPR019933">
    <property type="entry name" value="DivIVA_domain"/>
</dbReference>
<dbReference type="Gene3D" id="6.10.250.660">
    <property type="match status" value="1"/>
</dbReference>
<keyword evidence="6" id="KW-0131">Cell cycle</keyword>
<gene>
    <name evidence="9" type="ORF">UFOPK1826_00081</name>
</gene>
<dbReference type="InterPro" id="IPR007793">
    <property type="entry name" value="DivIVA_fam"/>
</dbReference>
<reference evidence="9" key="1">
    <citation type="submission" date="2020-05" db="EMBL/GenBank/DDBJ databases">
        <authorList>
            <person name="Chiriac C."/>
            <person name="Salcher M."/>
            <person name="Ghai R."/>
            <person name="Kavagutti S V."/>
        </authorList>
    </citation>
    <scope>NUCLEOTIDE SEQUENCE</scope>
</reference>
<feature type="region of interest" description="Disordered" evidence="8">
    <location>
        <begin position="123"/>
        <end position="142"/>
    </location>
</feature>
<evidence type="ECO:0000256" key="2">
    <source>
        <dbReference type="ARBA" id="ARBA00009008"/>
    </source>
</evidence>
<evidence type="ECO:0000256" key="8">
    <source>
        <dbReference type="SAM" id="MobiDB-lite"/>
    </source>
</evidence>
<dbReference type="NCBIfam" id="TIGR03544">
    <property type="entry name" value="DivI1A_domain"/>
    <property type="match status" value="1"/>
</dbReference>
<feature type="coiled-coil region" evidence="7">
    <location>
        <begin position="37"/>
        <end position="64"/>
    </location>
</feature>
<protein>
    <submittedName>
        <fullName evidence="9">Unannotated protein</fullName>
    </submittedName>
</protein>